<evidence type="ECO:0000313" key="7">
    <source>
        <dbReference type="Proteomes" id="UP000809349"/>
    </source>
</evidence>
<evidence type="ECO:0000256" key="3">
    <source>
        <dbReference type="ARBA" id="ARBA00023125"/>
    </source>
</evidence>
<name>A0ABS7SMG9_9BURK</name>
<dbReference type="InterPro" id="IPR047057">
    <property type="entry name" value="MerR_fam"/>
</dbReference>
<dbReference type="InterPro" id="IPR000551">
    <property type="entry name" value="MerR-type_HTH_dom"/>
</dbReference>
<dbReference type="PANTHER" id="PTHR30204">
    <property type="entry name" value="REDOX-CYCLING DRUG-SENSING TRANSCRIPTIONAL ACTIVATOR SOXR"/>
    <property type="match status" value="1"/>
</dbReference>
<dbReference type="SUPFAM" id="SSF52242">
    <property type="entry name" value="Cobalamin (vitamin B12)-binding domain"/>
    <property type="match status" value="1"/>
</dbReference>
<keyword evidence="7" id="KW-1185">Reference proteome</keyword>
<feature type="domain" description="HTH merR-type" evidence="5">
    <location>
        <begin position="16"/>
        <end position="67"/>
    </location>
</feature>
<accession>A0ABS7SMG9</accession>
<gene>
    <name evidence="6" type="ORF">I4X03_008875</name>
</gene>
<evidence type="ECO:0000256" key="4">
    <source>
        <dbReference type="ARBA" id="ARBA00023163"/>
    </source>
</evidence>
<keyword evidence="1" id="KW-0678">Repressor</keyword>
<dbReference type="PROSITE" id="PS50937">
    <property type="entry name" value="HTH_MERR_2"/>
    <property type="match status" value="1"/>
</dbReference>
<reference evidence="6 7" key="1">
    <citation type="submission" date="2021-08" db="EMBL/GenBank/DDBJ databases">
        <title>Massilia sp. R798.</title>
        <authorList>
            <person name="Baek J.H."/>
            <person name="Jung H.S."/>
            <person name="Kim K.R."/>
            <person name="Jeon C.O."/>
        </authorList>
    </citation>
    <scope>NUCLEOTIDE SEQUENCE [LARGE SCALE GENOMIC DNA]</scope>
    <source>
        <strain evidence="6 7">R798</strain>
    </source>
</reference>
<evidence type="ECO:0000259" key="5">
    <source>
        <dbReference type="PROSITE" id="PS50937"/>
    </source>
</evidence>
<evidence type="ECO:0000256" key="1">
    <source>
        <dbReference type="ARBA" id="ARBA00022491"/>
    </source>
</evidence>
<dbReference type="Pfam" id="PF13411">
    <property type="entry name" value="MerR_1"/>
    <property type="match status" value="1"/>
</dbReference>
<dbReference type="InterPro" id="IPR009061">
    <property type="entry name" value="DNA-bd_dom_put_sf"/>
</dbReference>
<dbReference type="EMBL" id="JAFBIL020000003">
    <property type="protein sequence ID" value="MBZ2207371.1"/>
    <property type="molecule type" value="Genomic_DNA"/>
</dbReference>
<comment type="caution">
    <text evidence="6">The sequence shown here is derived from an EMBL/GenBank/DDBJ whole genome shotgun (WGS) entry which is preliminary data.</text>
</comment>
<protein>
    <submittedName>
        <fullName evidence="6">MerR family transcriptional regulator</fullName>
    </submittedName>
</protein>
<dbReference type="Gene3D" id="3.40.50.280">
    <property type="entry name" value="Cobalamin-binding domain"/>
    <property type="match status" value="1"/>
</dbReference>
<dbReference type="SMART" id="SM00422">
    <property type="entry name" value="HTH_MERR"/>
    <property type="match status" value="1"/>
</dbReference>
<dbReference type="InterPro" id="IPR036724">
    <property type="entry name" value="Cobalamin-bd_sf"/>
</dbReference>
<keyword evidence="4" id="KW-0804">Transcription</keyword>
<evidence type="ECO:0000256" key="2">
    <source>
        <dbReference type="ARBA" id="ARBA00023015"/>
    </source>
</evidence>
<sequence>MTENMHSDIPNRSDVLMGIKEVADMMGVMTESLRAWERRYGFPNPSRNASGERQYSEAHIARLRLIKGLLDRGYRPGRIIRLEMDDLISLSNKVGAGAPPVPQDKQELLQLCVAAIKAHNGANLRSMLNGQLMSNGLRDFVIYTSAPLTSLVQTGWIANQFTVSETYLLTAALEPLMRNAITRAAAESGHLTGPKVVLATPPQDRSLLGLLFVQALFTLEGAQCQSLGAINLTDLVARSRVDDVDLAVMCCSQRISPRAVIENTKRLQQELGRKILVSTSHSDAASVRRRIGDDCTLDLTGIGDTVARWREESATWPDGAYGT</sequence>
<dbReference type="Proteomes" id="UP000809349">
    <property type="component" value="Unassembled WGS sequence"/>
</dbReference>
<keyword evidence="3" id="KW-0238">DNA-binding</keyword>
<dbReference type="CDD" id="cd01104">
    <property type="entry name" value="HTH_MlrA-CarA"/>
    <property type="match status" value="1"/>
</dbReference>
<evidence type="ECO:0000313" key="6">
    <source>
        <dbReference type="EMBL" id="MBZ2207371.1"/>
    </source>
</evidence>
<dbReference type="Gene3D" id="1.10.1660.10">
    <property type="match status" value="1"/>
</dbReference>
<keyword evidence="2" id="KW-0805">Transcription regulation</keyword>
<proteinExistence type="predicted"/>
<organism evidence="6 7">
    <name type="scientific">Massilia soli</name>
    <dbReference type="NCBI Taxonomy" id="2792854"/>
    <lineage>
        <taxon>Bacteria</taxon>
        <taxon>Pseudomonadati</taxon>
        <taxon>Pseudomonadota</taxon>
        <taxon>Betaproteobacteria</taxon>
        <taxon>Burkholderiales</taxon>
        <taxon>Oxalobacteraceae</taxon>
        <taxon>Telluria group</taxon>
        <taxon>Massilia</taxon>
    </lineage>
</organism>
<dbReference type="SUPFAM" id="SSF46955">
    <property type="entry name" value="Putative DNA-binding domain"/>
    <property type="match status" value="1"/>
</dbReference>
<dbReference type="PANTHER" id="PTHR30204:SF69">
    <property type="entry name" value="MERR-FAMILY TRANSCRIPTIONAL REGULATOR"/>
    <property type="match status" value="1"/>
</dbReference>
<dbReference type="RefSeq" id="WP_223467861.1">
    <property type="nucleotide sequence ID" value="NZ_JAFBIL020000003.1"/>
</dbReference>